<feature type="domain" description="Activator of Hsp90 ATPase homologue 1/2-like C-terminal" evidence="2">
    <location>
        <begin position="9"/>
        <end position="104"/>
    </location>
</feature>
<evidence type="ECO:0000259" key="2">
    <source>
        <dbReference type="Pfam" id="PF08327"/>
    </source>
</evidence>
<sequence>MKDWQSNTVVGGKWSVTVMINNGNIVHEWGEYCVVNPPQIFMKTKQMNNNPFVGERQTYVTFCFIPSNFGTLITIREEGFIGLPQAAFGTAENWERVMNLLDHFLVHKNDNDNIRFRKNSSGRRK</sequence>
<reference evidence="3 4" key="1">
    <citation type="submission" date="2017-11" db="EMBL/GenBank/DDBJ databases">
        <title>Genomic Encyclopedia of Archaeal and Bacterial Type Strains, Phase II (KMG-II): From Individual Species to Whole Genera.</title>
        <authorList>
            <person name="Goeker M."/>
        </authorList>
    </citation>
    <scope>NUCLEOTIDE SEQUENCE [LARGE SCALE GENOMIC DNA]</scope>
    <source>
        <strain evidence="3 4">DSM 27268</strain>
    </source>
</reference>
<organism evidence="3 4">
    <name type="scientific">Thermoflavifilum aggregans</name>
    <dbReference type="NCBI Taxonomy" id="454188"/>
    <lineage>
        <taxon>Bacteria</taxon>
        <taxon>Pseudomonadati</taxon>
        <taxon>Bacteroidota</taxon>
        <taxon>Chitinophagia</taxon>
        <taxon>Chitinophagales</taxon>
        <taxon>Chitinophagaceae</taxon>
        <taxon>Thermoflavifilum</taxon>
    </lineage>
</organism>
<evidence type="ECO:0000256" key="1">
    <source>
        <dbReference type="ARBA" id="ARBA00006817"/>
    </source>
</evidence>
<dbReference type="Gene3D" id="3.30.530.20">
    <property type="match status" value="1"/>
</dbReference>
<gene>
    <name evidence="3" type="ORF">BXY57_1916</name>
</gene>
<comment type="caution">
    <text evidence="3">The sequence shown here is derived from an EMBL/GenBank/DDBJ whole genome shotgun (WGS) entry which is preliminary data.</text>
</comment>
<dbReference type="Pfam" id="PF08327">
    <property type="entry name" value="AHSA1"/>
    <property type="match status" value="1"/>
</dbReference>
<accession>A0A2M9CWK2</accession>
<dbReference type="EMBL" id="PGFG01000001">
    <property type="protein sequence ID" value="PJJ76306.1"/>
    <property type="molecule type" value="Genomic_DNA"/>
</dbReference>
<proteinExistence type="inferred from homology"/>
<dbReference type="SUPFAM" id="SSF55961">
    <property type="entry name" value="Bet v1-like"/>
    <property type="match status" value="1"/>
</dbReference>
<protein>
    <submittedName>
        <fullName evidence="3">Activator of Hsp90 ATPase-like protein</fullName>
    </submittedName>
</protein>
<dbReference type="InterPro" id="IPR013538">
    <property type="entry name" value="ASHA1/2-like_C"/>
</dbReference>
<evidence type="ECO:0000313" key="4">
    <source>
        <dbReference type="Proteomes" id="UP000230000"/>
    </source>
</evidence>
<keyword evidence="4" id="KW-1185">Reference proteome</keyword>
<dbReference type="Proteomes" id="UP000230000">
    <property type="component" value="Unassembled WGS sequence"/>
</dbReference>
<name>A0A2M9CWK2_9BACT</name>
<dbReference type="InterPro" id="IPR023393">
    <property type="entry name" value="START-like_dom_sf"/>
</dbReference>
<comment type="similarity">
    <text evidence="1">Belongs to the AHA1 family.</text>
</comment>
<evidence type="ECO:0000313" key="3">
    <source>
        <dbReference type="EMBL" id="PJJ76306.1"/>
    </source>
</evidence>
<dbReference type="AlphaFoldDB" id="A0A2M9CWK2"/>